<dbReference type="InterPro" id="IPR023393">
    <property type="entry name" value="START-like_dom_sf"/>
</dbReference>
<evidence type="ECO:0000313" key="2">
    <source>
        <dbReference type="Proteomes" id="UP000199632"/>
    </source>
</evidence>
<dbReference type="SUPFAM" id="SSF55961">
    <property type="entry name" value="Bet v1-like"/>
    <property type="match status" value="1"/>
</dbReference>
<accession>A0A1H3UMK5</accession>
<proteinExistence type="predicted"/>
<sequence>MSAPVLRPNVECLGTGMRETALTRVVWDGDNFYEMVLEAHCDASPSAVYDVLANLETHLEWAGRKQRHGFQLTSLRADGPMRAGAEFTSVGSMPMTRTRWQDHSVVVRADRAAVIEFHTDGVAVWPSGRHTEARWEHRYDIEPAADGARVIYRLRRASMTNPPLRMRLPFMATMTHRVMIPFLCRRGFRNLLWAAEQLAQPVSPAAWSID</sequence>
<dbReference type="AlphaFoldDB" id="A0A1H3UMK5"/>
<dbReference type="EMBL" id="FNQB01000005">
    <property type="protein sequence ID" value="SDZ63672.1"/>
    <property type="molecule type" value="Genomic_DNA"/>
</dbReference>
<evidence type="ECO:0000313" key="1">
    <source>
        <dbReference type="EMBL" id="SDZ63672.1"/>
    </source>
</evidence>
<name>A0A1H3UMK5_9ACTN</name>
<protein>
    <recommendedName>
        <fullName evidence="3">Polyketide cyclase / dehydrase and lipid transport</fullName>
    </recommendedName>
</protein>
<reference evidence="2" key="1">
    <citation type="submission" date="2016-10" db="EMBL/GenBank/DDBJ databases">
        <authorList>
            <person name="Varghese N."/>
            <person name="Submissions S."/>
        </authorList>
    </citation>
    <scope>NUCLEOTIDE SEQUENCE [LARGE SCALE GENOMIC DNA]</scope>
    <source>
        <strain evidence="2">DSM 44718</strain>
    </source>
</reference>
<gene>
    <name evidence="1" type="ORF">SAMN05421684_7566</name>
</gene>
<keyword evidence="2" id="KW-1185">Reference proteome</keyword>
<dbReference type="Gene3D" id="3.30.530.20">
    <property type="match status" value="1"/>
</dbReference>
<organism evidence="1 2">
    <name type="scientific">Asanoa ishikariensis</name>
    <dbReference type="NCBI Taxonomy" id="137265"/>
    <lineage>
        <taxon>Bacteria</taxon>
        <taxon>Bacillati</taxon>
        <taxon>Actinomycetota</taxon>
        <taxon>Actinomycetes</taxon>
        <taxon>Micromonosporales</taxon>
        <taxon>Micromonosporaceae</taxon>
        <taxon>Asanoa</taxon>
    </lineage>
</organism>
<evidence type="ECO:0008006" key="3">
    <source>
        <dbReference type="Google" id="ProtNLM"/>
    </source>
</evidence>
<dbReference type="Proteomes" id="UP000199632">
    <property type="component" value="Unassembled WGS sequence"/>
</dbReference>